<dbReference type="Pfam" id="PF10342">
    <property type="entry name" value="Kre9_KNH"/>
    <property type="match status" value="1"/>
</dbReference>
<protein>
    <recommendedName>
        <fullName evidence="4">Yeast cell wall synthesis Kre9/Knh1-like N-terminal domain-containing protein</fullName>
    </recommendedName>
</protein>
<evidence type="ECO:0000256" key="3">
    <source>
        <dbReference type="SAM" id="SignalP"/>
    </source>
</evidence>
<reference evidence="5 6" key="1">
    <citation type="submission" date="2016-07" db="EMBL/GenBank/DDBJ databases">
        <title>Pervasive Adenine N6-methylation of Active Genes in Fungi.</title>
        <authorList>
            <consortium name="DOE Joint Genome Institute"/>
            <person name="Mondo S.J."/>
            <person name="Dannebaum R.O."/>
            <person name="Kuo R.C."/>
            <person name="Labutti K."/>
            <person name="Haridas S."/>
            <person name="Kuo A."/>
            <person name="Salamov A."/>
            <person name="Ahrendt S.R."/>
            <person name="Lipzen A."/>
            <person name="Sullivan W."/>
            <person name="Andreopoulos W.B."/>
            <person name="Clum A."/>
            <person name="Lindquist E."/>
            <person name="Daum C."/>
            <person name="Ramamoorthy G.K."/>
            <person name="Gryganskyi A."/>
            <person name="Culley D."/>
            <person name="Magnuson J.K."/>
            <person name="James T.Y."/>
            <person name="O'Malley M.A."/>
            <person name="Stajich J.E."/>
            <person name="Spatafora J.W."/>
            <person name="Visel A."/>
            <person name="Grigoriev I.V."/>
        </authorList>
    </citation>
    <scope>NUCLEOTIDE SEQUENCE [LARGE SCALE GENOMIC DNA]</scope>
    <source>
        <strain evidence="5 6">CBS 931.73</strain>
    </source>
</reference>
<dbReference type="InterPro" id="IPR052982">
    <property type="entry name" value="SRP1/TIP1-like"/>
</dbReference>
<dbReference type="Proteomes" id="UP000193498">
    <property type="component" value="Unassembled WGS sequence"/>
</dbReference>
<evidence type="ECO:0000259" key="4">
    <source>
        <dbReference type="Pfam" id="PF10342"/>
    </source>
</evidence>
<evidence type="ECO:0000313" key="5">
    <source>
        <dbReference type="EMBL" id="ORY04831.1"/>
    </source>
</evidence>
<dbReference type="PANTHER" id="PTHR40633">
    <property type="entry name" value="MATRIX PROTEIN, PUTATIVE (AFU_ORTHOLOGUE AFUA_8G05410)-RELATED"/>
    <property type="match status" value="1"/>
</dbReference>
<dbReference type="EMBL" id="MCFE01000031">
    <property type="protein sequence ID" value="ORY04831.1"/>
    <property type="molecule type" value="Genomic_DNA"/>
</dbReference>
<feature type="domain" description="Yeast cell wall synthesis Kre9/Knh1-like N-terminal" evidence="4">
    <location>
        <begin position="27"/>
        <end position="113"/>
    </location>
</feature>
<feature type="chain" id="PRO_5012688764" description="Yeast cell wall synthesis Kre9/Knh1-like N-terminal domain-containing protein" evidence="3">
    <location>
        <begin position="19"/>
        <end position="188"/>
    </location>
</feature>
<gene>
    <name evidence="5" type="ORF">K493DRAFT_296803</name>
</gene>
<feature type="region of interest" description="Disordered" evidence="2">
    <location>
        <begin position="128"/>
        <end position="161"/>
    </location>
</feature>
<organism evidence="5 6">
    <name type="scientific">Basidiobolus meristosporus CBS 931.73</name>
    <dbReference type="NCBI Taxonomy" id="1314790"/>
    <lineage>
        <taxon>Eukaryota</taxon>
        <taxon>Fungi</taxon>
        <taxon>Fungi incertae sedis</taxon>
        <taxon>Zoopagomycota</taxon>
        <taxon>Entomophthoromycotina</taxon>
        <taxon>Basidiobolomycetes</taxon>
        <taxon>Basidiobolales</taxon>
        <taxon>Basidiobolaceae</taxon>
        <taxon>Basidiobolus</taxon>
    </lineage>
</organism>
<keyword evidence="6" id="KW-1185">Reference proteome</keyword>
<name>A0A1Y1Z3H0_9FUNG</name>
<evidence type="ECO:0000256" key="1">
    <source>
        <dbReference type="ARBA" id="ARBA00022729"/>
    </source>
</evidence>
<evidence type="ECO:0000313" key="6">
    <source>
        <dbReference type="Proteomes" id="UP000193498"/>
    </source>
</evidence>
<feature type="signal peptide" evidence="3">
    <location>
        <begin position="1"/>
        <end position="18"/>
    </location>
</feature>
<comment type="caution">
    <text evidence="5">The sequence shown here is derived from an EMBL/GenBank/DDBJ whole genome shotgun (WGS) entry which is preliminary data.</text>
</comment>
<dbReference type="InParanoid" id="A0A1Y1Z3H0"/>
<feature type="compositionally biased region" description="Polar residues" evidence="2">
    <location>
        <begin position="134"/>
        <end position="160"/>
    </location>
</feature>
<evidence type="ECO:0000256" key="2">
    <source>
        <dbReference type="SAM" id="MobiDB-lite"/>
    </source>
</evidence>
<dbReference type="InterPro" id="IPR018466">
    <property type="entry name" value="Kre9/Knh1-like_N"/>
</dbReference>
<accession>A0A1Y1Z3H0</accession>
<dbReference type="OrthoDB" id="4094614at2759"/>
<dbReference type="PANTHER" id="PTHR40633:SF1">
    <property type="entry name" value="GPI ANCHORED SERINE-THREONINE RICH PROTEIN (AFU_ORTHOLOGUE AFUA_1G03630)"/>
    <property type="match status" value="1"/>
</dbReference>
<dbReference type="AlphaFoldDB" id="A0A1Y1Z3H0"/>
<proteinExistence type="predicted"/>
<keyword evidence="1 3" id="KW-0732">Signal</keyword>
<sequence length="188" mass="19544">MIRILCLLASLFVTAVLGDFSITSPVSAVWKAGTQEEIKWKEDAGGDATPGLVDLQLLTGASNNLTVVLTIDVNINSTPGSYKWNIPGQIPEGNQYVLRIGSGKNQKYSPYFIILNPVVAAGTPYTGPKGPAGSSENSGNSPVLNAKSGVNNGSTDANSKPSAASLSLPSLSIIAPALILSIGIWVEY</sequence>